<sequence>MNIVRRNEAPLSVYRPNPIEDQFGRMVETMLENFFAPLARYSMPPDQEGGIATSPRLNVSETDQGFEVEAELPGLKKEDVKVAIDQRRVTIEGESKQEATQGEGGNVVYSERSYRKYARSFVLPSDVDDNAAQARFEDGVLKLTLPKAESARAKQLTIQ</sequence>
<protein>
    <submittedName>
        <fullName evidence="5">HSP20 family protein</fullName>
    </submittedName>
</protein>
<dbReference type="PROSITE" id="PS51203">
    <property type="entry name" value="CS"/>
    <property type="match status" value="1"/>
</dbReference>
<dbReference type="InterPro" id="IPR007052">
    <property type="entry name" value="CS_dom"/>
</dbReference>
<dbReference type="OrthoDB" id="9808910at2"/>
<evidence type="ECO:0000259" key="3">
    <source>
        <dbReference type="PROSITE" id="PS01031"/>
    </source>
</evidence>
<organism evidence="5 6">
    <name type="scientific">Pseudoduganella namucuonensis</name>
    <dbReference type="NCBI Taxonomy" id="1035707"/>
    <lineage>
        <taxon>Bacteria</taxon>
        <taxon>Pseudomonadati</taxon>
        <taxon>Pseudomonadota</taxon>
        <taxon>Betaproteobacteria</taxon>
        <taxon>Burkholderiales</taxon>
        <taxon>Oxalobacteraceae</taxon>
        <taxon>Telluria group</taxon>
        <taxon>Pseudoduganella</taxon>
    </lineage>
</organism>
<dbReference type="SUPFAM" id="SSF49764">
    <property type="entry name" value="HSP20-like chaperones"/>
    <property type="match status" value="1"/>
</dbReference>
<feature type="domain" description="CS" evidence="4">
    <location>
        <begin position="52"/>
        <end position="157"/>
    </location>
</feature>
<dbReference type="PROSITE" id="PS01031">
    <property type="entry name" value="SHSP"/>
    <property type="match status" value="1"/>
</dbReference>
<dbReference type="STRING" id="1035707.SAMN05216552_103728"/>
<dbReference type="Gene3D" id="2.60.40.790">
    <property type="match status" value="1"/>
</dbReference>
<dbReference type="EMBL" id="FPBO01000037">
    <property type="protein sequence ID" value="SFV12900.1"/>
    <property type="molecule type" value="Genomic_DNA"/>
</dbReference>
<evidence type="ECO:0000313" key="5">
    <source>
        <dbReference type="EMBL" id="SFV12900.1"/>
    </source>
</evidence>
<evidence type="ECO:0000313" key="6">
    <source>
        <dbReference type="Proteomes" id="UP000199391"/>
    </source>
</evidence>
<dbReference type="InterPro" id="IPR031107">
    <property type="entry name" value="Small_HSP"/>
</dbReference>
<dbReference type="CDD" id="cd06464">
    <property type="entry name" value="ACD_sHsps-like"/>
    <property type="match status" value="1"/>
</dbReference>
<evidence type="ECO:0000256" key="1">
    <source>
        <dbReference type="PROSITE-ProRule" id="PRU00285"/>
    </source>
</evidence>
<accession>A0A1I7LTH5</accession>
<feature type="domain" description="SHSP" evidence="3">
    <location>
        <begin position="48"/>
        <end position="159"/>
    </location>
</feature>
<dbReference type="Pfam" id="PF00011">
    <property type="entry name" value="HSP20"/>
    <property type="match status" value="1"/>
</dbReference>
<evidence type="ECO:0000259" key="4">
    <source>
        <dbReference type="PROSITE" id="PS51203"/>
    </source>
</evidence>
<dbReference type="Proteomes" id="UP000199391">
    <property type="component" value="Unassembled WGS sequence"/>
</dbReference>
<keyword evidence="6" id="KW-1185">Reference proteome</keyword>
<name>A0A1I7LTH5_9BURK</name>
<proteinExistence type="inferred from homology"/>
<comment type="similarity">
    <text evidence="1 2">Belongs to the small heat shock protein (HSP20) family.</text>
</comment>
<dbReference type="AlphaFoldDB" id="A0A1I7LTH5"/>
<gene>
    <name evidence="5" type="ORF">SAMN05216552_103728</name>
</gene>
<dbReference type="InterPro" id="IPR002068">
    <property type="entry name" value="A-crystallin/Hsp20_dom"/>
</dbReference>
<reference evidence="6" key="1">
    <citation type="submission" date="2016-10" db="EMBL/GenBank/DDBJ databases">
        <authorList>
            <person name="Varghese N."/>
            <person name="Submissions S."/>
        </authorList>
    </citation>
    <scope>NUCLEOTIDE SEQUENCE [LARGE SCALE GENOMIC DNA]</scope>
    <source>
        <strain evidence="6">CGMCC 1.11014</strain>
    </source>
</reference>
<dbReference type="PANTHER" id="PTHR11527">
    <property type="entry name" value="HEAT-SHOCK PROTEIN 20 FAMILY MEMBER"/>
    <property type="match status" value="1"/>
</dbReference>
<dbReference type="InterPro" id="IPR008978">
    <property type="entry name" value="HSP20-like_chaperone"/>
</dbReference>
<evidence type="ECO:0000256" key="2">
    <source>
        <dbReference type="RuleBase" id="RU003616"/>
    </source>
</evidence>
<dbReference type="RefSeq" id="WP_093559318.1">
    <property type="nucleotide sequence ID" value="NZ_FPBO01000037.1"/>
</dbReference>